<dbReference type="Gene3D" id="3.40.50.720">
    <property type="entry name" value="NAD(P)-binding Rossmann-like Domain"/>
    <property type="match status" value="2"/>
</dbReference>
<dbReference type="GO" id="GO:0030267">
    <property type="term" value="F:glyoxylate reductase (NADPH) activity"/>
    <property type="evidence" value="ECO:0007669"/>
    <property type="project" value="UniProtKB-EC"/>
</dbReference>
<dbReference type="SUPFAM" id="SSF52283">
    <property type="entry name" value="Formate/glycerate dehydrogenase catalytic domain-like"/>
    <property type="match status" value="1"/>
</dbReference>
<dbReference type="Pfam" id="PF02826">
    <property type="entry name" value="2-Hacid_dh_C"/>
    <property type="match status" value="1"/>
</dbReference>
<dbReference type="GO" id="GO:0051287">
    <property type="term" value="F:NAD binding"/>
    <property type="evidence" value="ECO:0007669"/>
    <property type="project" value="InterPro"/>
</dbReference>
<evidence type="ECO:0000256" key="1">
    <source>
        <dbReference type="ARBA" id="ARBA00023002"/>
    </source>
</evidence>
<evidence type="ECO:0000256" key="2">
    <source>
        <dbReference type="ARBA" id="ARBA00023027"/>
    </source>
</evidence>
<dbReference type="EC" id="1.1.1.79" evidence="4"/>
<accession>A0A1Y6IUZ8</accession>
<gene>
    <name evidence="4" type="primary">ghrA</name>
    <name evidence="4" type="ORF">VIM7927_02795</name>
</gene>
<proteinExistence type="predicted"/>
<dbReference type="PANTHER" id="PTHR43333">
    <property type="entry name" value="2-HACID_DH_C DOMAIN-CONTAINING PROTEIN"/>
    <property type="match status" value="1"/>
</dbReference>
<dbReference type="PANTHER" id="PTHR43333:SF1">
    <property type="entry name" value="D-ISOMER SPECIFIC 2-HYDROXYACID DEHYDROGENASE NAD-BINDING DOMAIN-CONTAINING PROTEIN"/>
    <property type="match status" value="1"/>
</dbReference>
<dbReference type="Proteomes" id="UP000196125">
    <property type="component" value="Unassembled WGS sequence"/>
</dbReference>
<dbReference type="InterPro" id="IPR006140">
    <property type="entry name" value="D-isomer_DH_NAD-bd"/>
</dbReference>
<dbReference type="CDD" id="cd05300">
    <property type="entry name" value="2-Hacid_dh_1"/>
    <property type="match status" value="1"/>
</dbReference>
<evidence type="ECO:0000313" key="5">
    <source>
        <dbReference type="Proteomes" id="UP000196125"/>
    </source>
</evidence>
<keyword evidence="4" id="KW-0670">Pyruvate</keyword>
<evidence type="ECO:0000259" key="3">
    <source>
        <dbReference type="Pfam" id="PF02826"/>
    </source>
</evidence>
<feature type="domain" description="D-isomer specific 2-hydroxyacid dehydrogenase NAD-binding" evidence="3">
    <location>
        <begin position="111"/>
        <end position="285"/>
    </location>
</feature>
<dbReference type="InterPro" id="IPR036291">
    <property type="entry name" value="NAD(P)-bd_dom_sf"/>
</dbReference>
<dbReference type="SUPFAM" id="SSF51735">
    <property type="entry name" value="NAD(P)-binding Rossmann-fold domains"/>
    <property type="match status" value="1"/>
</dbReference>
<evidence type="ECO:0000313" key="4">
    <source>
        <dbReference type="EMBL" id="SMS01499.1"/>
    </source>
</evidence>
<name>A0A1Y6IUZ8_9VIBR</name>
<reference evidence="4 5" key="1">
    <citation type="submission" date="2017-05" db="EMBL/GenBank/DDBJ databases">
        <authorList>
            <person name="Song R."/>
            <person name="Chenine A.L."/>
            <person name="Ruprecht R.M."/>
        </authorList>
    </citation>
    <scope>NUCLEOTIDE SEQUENCE [LARGE SCALE GENOMIC DNA]</scope>
    <source>
        <strain evidence="4 5">CECT 7927</strain>
    </source>
</reference>
<keyword evidence="1 4" id="KW-0560">Oxidoreductase</keyword>
<sequence length="320" mass="35869">MMTYSGTMTTALGERMAHHLYLLTGQNEKYRTLIEEQQIPGLQLTQSKQEATILLADPPLAARSVYEFPALRWLQSTFAGVEALMQPHLRQDYQLTNVKGIFGPAITEYVLGYMIAHYRHFNLYREQQQEKSWLPHTYETLTGKTVVILGTGNIASFLAHSARNMGLVVIGVNRSGQQPESTAFHEVYAVEDIQKALAMANIVVSILPNTASSESLLNLQTLSACQQVLLFNVGRGRTLKEPDLIPAIEEGAVQHAFLDVFITEPLASSHPFWSHPQITLTPHIAATSFPEQVIDIFAENLKLWMQGQPLKYVIDFEKGY</sequence>
<dbReference type="EMBL" id="FXXI01000005">
    <property type="protein sequence ID" value="SMS01499.1"/>
    <property type="molecule type" value="Genomic_DNA"/>
</dbReference>
<keyword evidence="2" id="KW-0520">NAD</keyword>
<protein>
    <submittedName>
        <fullName evidence="4">Glyoxylate/hydroxypyruvate reductase A</fullName>
        <ecNumber evidence="4">1.1.1.79</ecNumber>
    </submittedName>
</protein>
<dbReference type="FunFam" id="3.40.50.720:FF:000363">
    <property type="entry name" value="D-isomer specific 2-hydroxyacid dehydrogenase"/>
    <property type="match status" value="1"/>
</dbReference>
<organism evidence="4 5">
    <name type="scientific">Vibrio mangrovi</name>
    <dbReference type="NCBI Taxonomy" id="474394"/>
    <lineage>
        <taxon>Bacteria</taxon>
        <taxon>Pseudomonadati</taxon>
        <taxon>Pseudomonadota</taxon>
        <taxon>Gammaproteobacteria</taxon>
        <taxon>Vibrionales</taxon>
        <taxon>Vibrionaceae</taxon>
        <taxon>Vibrio</taxon>
    </lineage>
</organism>
<dbReference type="AlphaFoldDB" id="A0A1Y6IUZ8"/>